<dbReference type="SUPFAM" id="SSF52980">
    <property type="entry name" value="Restriction endonuclease-like"/>
    <property type="match status" value="1"/>
</dbReference>
<dbReference type="GO" id="GO:0004386">
    <property type="term" value="F:helicase activity"/>
    <property type="evidence" value="ECO:0007669"/>
    <property type="project" value="InterPro"/>
</dbReference>
<dbReference type="AlphaFoldDB" id="A0A3S5XZI8"/>
<dbReference type="KEGG" id="ment:CS528_02760"/>
<accession>A0A3S5XZI8</accession>
<dbReference type="Pfam" id="PF18741">
    <property type="entry name" value="MTES_1575"/>
    <property type="match status" value="1"/>
</dbReference>
<evidence type="ECO:0000259" key="3">
    <source>
        <dbReference type="Pfam" id="PF18741"/>
    </source>
</evidence>
<feature type="domain" description="DNA2/NAM7 helicase helicase" evidence="1">
    <location>
        <begin position="357"/>
        <end position="487"/>
    </location>
</feature>
<evidence type="ECO:0008006" key="6">
    <source>
        <dbReference type="Google" id="ProtNLM"/>
    </source>
</evidence>
<dbReference type="Pfam" id="PF13086">
    <property type="entry name" value="AAA_11"/>
    <property type="match status" value="2"/>
</dbReference>
<dbReference type="InterPro" id="IPR025103">
    <property type="entry name" value="DUF4011"/>
</dbReference>
<dbReference type="SUPFAM" id="SSF52540">
    <property type="entry name" value="P-loop containing nucleoside triphosphate hydrolases"/>
    <property type="match status" value="1"/>
</dbReference>
<dbReference type="InterPro" id="IPR011335">
    <property type="entry name" value="Restrct_endonuc-II-like"/>
</dbReference>
<feature type="domain" description="DNA2/NAM7 helicase-like C-terminal" evidence="2">
    <location>
        <begin position="851"/>
        <end position="1032"/>
    </location>
</feature>
<sequence length="1208" mass="142323">MHVLKNVKNTVFVEHVEHLNTQNVNQTFSAKNSFKSFFYVFLVRIYLTKNKTGEIMNNIELMKEFKSRLLNTTRRGSTFYNSFLKNSQTINLYKFEKKGLLTEFETLSQKFSKNKIEIDFRNNTEEFKSKKYIEINSYIRELKNIISKNKSLTSEKNQECMYIGKYFIHGLLGNEDKDYFRAPILLNKVSVENYGQTFVIDIQNEFVINNALFNLIANKNNLKWNFYEYNSDDFLDYETTIQTIKRLLNLAGLNLEVNDQIFLNTFNNTFSDVKGYTKKETKEKYLEQGFEKGFKVYPLDICAIGIFDLAAGNILSAYSEFENDANFLKEISNEVFDIFSADITETKDNEIKTISILDHSQKDAVKNSLKQSTFIFGPPGTGKSQTIVNLIANIISMNKVTKKAIFITEKRVASNVVYDKLNKLNNFVLMLHNNESAKEIHEKISAFYNLVKNDIFKKKQLGIYNTFDNISKEYDTKLEEIIENLKTYKKVMGSDKGKNYLKSLKIISNKRIDNSFELNNDLYERVFKNFNLITNKEILNALKRVSKYFNVSFEKTSILVDLIFKSEKFREIIFNSKIKNKVSFKIGIFSKKKFTNFINSKEFSDSISELDNCSEIMGYMSKEELFDLIQTISLFKNENVSVEDIYNFYNNNFESENLSILEWNKTDWMKEFKKQIKLKNENDLNDIYAKRINYISNTILNGRYYDVKTETERELSSLFNLMGKRIDSVKTNVRLKTWFDNFYPLIELMYPIIFASPETISNIRIIPMEKEEFEYCIFDEASQIFIEKCLPAMFRSKKFIIAGDDQQLEPTDFFSTRNKIENEYTEGISDEQEELLEFSNNESLIDFAKGRYRRYMLNFHYRSKYEELIQFSNYKYYEGKLNVVSDPWNPSSKPIEIIDVEGQKQNDINIVEAEECIKLLRKIVKSEKEKSIGIITFNQHQQKYIESLVEKEIETNVDLNENYNRKDKDKALFIKNIENVQGDERDIIIFSISFSKDLQGSFRNNFGPINQVGGEKRLNVAISRAKEKMYIIKSIQSEIMNPKKESIGAVNFKAFLKYSELLQKHEINDREIQLLLNNKNDINIKAQTSEILQFDSDFEEEVYNEITKKLESRYIIKTQVPCSGYKIDQAIYDLKDNKFVLAIECDGWAYHSSAYDRQRDIERQIFLENRGWNFIRISSIDWWNKDKVNRNKFLNEISYRLKENEKND</sequence>
<gene>
    <name evidence="4" type="ORF">CS528_02760</name>
</gene>
<dbReference type="InterPro" id="IPR047187">
    <property type="entry name" value="SF1_C_Upf1"/>
</dbReference>
<dbReference type="EMBL" id="CP024411">
    <property type="protein sequence ID" value="ATQ35668.1"/>
    <property type="molecule type" value="Genomic_DNA"/>
</dbReference>
<organism evidence="4 5">
    <name type="scientific">Mesoplasma entomophilum</name>
    <dbReference type="NCBI Taxonomy" id="2149"/>
    <lineage>
        <taxon>Bacteria</taxon>
        <taxon>Bacillati</taxon>
        <taxon>Mycoplasmatota</taxon>
        <taxon>Mollicutes</taxon>
        <taxon>Entomoplasmatales</taxon>
        <taxon>Entomoplasmataceae</taxon>
        <taxon>Mesoplasma</taxon>
    </lineage>
</organism>
<feature type="domain" description="Restriction endonuclease type II-like" evidence="3">
    <location>
        <begin position="1098"/>
        <end position="1196"/>
    </location>
</feature>
<evidence type="ECO:0000313" key="5">
    <source>
        <dbReference type="Proteomes" id="UP000232226"/>
    </source>
</evidence>
<dbReference type="Proteomes" id="UP000232226">
    <property type="component" value="Chromosome"/>
</dbReference>
<dbReference type="InterPro" id="IPR027417">
    <property type="entry name" value="P-loop_NTPase"/>
</dbReference>
<evidence type="ECO:0000313" key="4">
    <source>
        <dbReference type="EMBL" id="ATQ35668.1"/>
    </source>
</evidence>
<dbReference type="Gene3D" id="3.40.50.300">
    <property type="entry name" value="P-loop containing nucleotide triphosphate hydrolases"/>
    <property type="match status" value="3"/>
</dbReference>
<feature type="domain" description="DNA2/NAM7 helicase helicase" evidence="1">
    <location>
        <begin position="748"/>
        <end position="811"/>
    </location>
</feature>
<evidence type="ECO:0000259" key="2">
    <source>
        <dbReference type="Pfam" id="PF13087"/>
    </source>
</evidence>
<proteinExistence type="predicted"/>
<dbReference type="InterPro" id="IPR041677">
    <property type="entry name" value="DNA2/NAM7_AAA_11"/>
</dbReference>
<dbReference type="Gene3D" id="3.40.960.10">
    <property type="entry name" value="VSR Endonuclease"/>
    <property type="match status" value="1"/>
</dbReference>
<protein>
    <recommendedName>
        <fullName evidence="6">RAP domain-containing protein</fullName>
    </recommendedName>
</protein>
<reference evidence="4 5" key="1">
    <citation type="submission" date="2017-10" db="EMBL/GenBank/DDBJ databases">
        <title>Complete Genome Sequence of Mesoplasma entomophilum.</title>
        <authorList>
            <person name="Knight T.F."/>
            <person name="Citino T."/>
            <person name="Rubinstein R."/>
            <person name="Neuschaefer Z."/>
        </authorList>
    </citation>
    <scope>NUCLEOTIDE SEQUENCE [LARGE SCALE GENOMIC DNA]</scope>
    <source>
        <strain evidence="4 5">TAC</strain>
    </source>
</reference>
<name>A0A3S5XZI8_9MOLU</name>
<evidence type="ECO:0000259" key="1">
    <source>
        <dbReference type="Pfam" id="PF13086"/>
    </source>
</evidence>
<dbReference type="InterPro" id="IPR045055">
    <property type="entry name" value="DNA2/NAM7-like"/>
</dbReference>
<dbReference type="Pfam" id="PF13195">
    <property type="entry name" value="DUF4011"/>
    <property type="match status" value="1"/>
</dbReference>
<dbReference type="PANTHER" id="PTHR10887">
    <property type="entry name" value="DNA2/NAM7 HELICASE FAMILY"/>
    <property type="match status" value="1"/>
</dbReference>
<dbReference type="Pfam" id="PF13087">
    <property type="entry name" value="AAA_12"/>
    <property type="match status" value="1"/>
</dbReference>
<dbReference type="InterPro" id="IPR049468">
    <property type="entry name" value="Restrct_endonuc-II-like_dom"/>
</dbReference>
<dbReference type="CDD" id="cd18808">
    <property type="entry name" value="SF1_C_Upf1"/>
    <property type="match status" value="1"/>
</dbReference>
<dbReference type="InterPro" id="IPR041679">
    <property type="entry name" value="DNA2/NAM7-like_C"/>
</dbReference>
<keyword evidence="5" id="KW-1185">Reference proteome</keyword>